<evidence type="ECO:0000313" key="2">
    <source>
        <dbReference type="EMBL" id="AVD70923.1"/>
    </source>
</evidence>
<keyword evidence="1" id="KW-0812">Transmembrane</keyword>
<gene>
    <name evidence="2" type="ORF">CAY53_05040</name>
</gene>
<dbReference type="Pfam" id="PF14899">
    <property type="entry name" value="DUF4492"/>
    <property type="match status" value="1"/>
</dbReference>
<accession>A0A2L1GMM7</accession>
<dbReference type="OrthoDB" id="1122086at2"/>
<keyword evidence="3" id="KW-1185">Reference proteome</keyword>
<evidence type="ECO:0000256" key="1">
    <source>
        <dbReference type="SAM" id="Phobius"/>
    </source>
</evidence>
<dbReference type="EMBL" id="CP021255">
    <property type="protein sequence ID" value="AVD70923.1"/>
    <property type="molecule type" value="Genomic_DNA"/>
</dbReference>
<dbReference type="RefSeq" id="WP_104936204.1">
    <property type="nucleotide sequence ID" value="NZ_CP021255.1"/>
</dbReference>
<proteinExistence type="predicted"/>
<keyword evidence="1" id="KW-1133">Transmembrane helix</keyword>
<name>A0A2L1GMM7_9BACT</name>
<evidence type="ECO:0000313" key="3">
    <source>
        <dbReference type="Proteomes" id="UP000239867"/>
    </source>
</evidence>
<dbReference type="Proteomes" id="UP000239867">
    <property type="component" value="Chromosome"/>
</dbReference>
<dbReference type="AlphaFoldDB" id="A0A2L1GMM7"/>
<reference evidence="2 3" key="1">
    <citation type="journal article" date="2018" name="MBio">
        <title>Insights into the evolution of host association through the isolation and characterization of a novel human periodontal pathobiont, Desulfobulbus oralis.</title>
        <authorList>
            <person name="Cross K.L."/>
            <person name="Chirania P."/>
            <person name="Xiong W."/>
            <person name="Beall C.J."/>
            <person name="Elkins J.G."/>
            <person name="Giannone R.J."/>
            <person name="Griffen A.L."/>
            <person name="Guss A.M."/>
            <person name="Hettich R.L."/>
            <person name="Joshi S.S."/>
            <person name="Mokrzan E.M."/>
            <person name="Martin R.K."/>
            <person name="Zhulin I.B."/>
            <person name="Leys E.J."/>
            <person name="Podar M."/>
        </authorList>
    </citation>
    <scope>NUCLEOTIDE SEQUENCE [LARGE SCALE GENOMIC DNA]</scope>
    <source>
        <strain evidence="2 3">ORNL</strain>
    </source>
</reference>
<feature type="transmembrane region" description="Helical" evidence="1">
    <location>
        <begin position="31"/>
        <end position="50"/>
    </location>
</feature>
<dbReference type="InterPro" id="IPR027853">
    <property type="entry name" value="DUF4492"/>
</dbReference>
<sequence length="82" mass="9690">MRPAGKQEGLSAAVFRFYRDGFRQMRLGRTLWKIVLVKLFVLFAILRLFFFPNFLQTHFDTDQKRADHVADQLTRPVHGTNH</sequence>
<keyword evidence="1" id="KW-0472">Membrane</keyword>
<dbReference type="KEGG" id="deo:CAY53_05040"/>
<organism evidence="2 3">
    <name type="scientific">Desulfobulbus oralis</name>
    <dbReference type="NCBI Taxonomy" id="1986146"/>
    <lineage>
        <taxon>Bacteria</taxon>
        <taxon>Pseudomonadati</taxon>
        <taxon>Thermodesulfobacteriota</taxon>
        <taxon>Desulfobulbia</taxon>
        <taxon>Desulfobulbales</taxon>
        <taxon>Desulfobulbaceae</taxon>
        <taxon>Desulfobulbus</taxon>
    </lineage>
</organism>
<protein>
    <submittedName>
        <fullName evidence="2">DUF4492 domain-containing protein</fullName>
    </submittedName>
</protein>